<proteinExistence type="predicted"/>
<dbReference type="OrthoDB" id="3940757at2759"/>
<dbReference type="EMBL" id="NKHZ01000041">
    <property type="protein sequence ID" value="PNS18451.1"/>
    <property type="molecule type" value="Genomic_DNA"/>
</dbReference>
<sequence>MPISALRHLRSIEMVIPPLHMAEELYEAYQNVPKWLEIIDFMYTHLNISTLTMVLHVCDVHHTHREIRSNVSDEIHDRVIEYYRDLFRPLQKLRGMKAFFADVAEPLRWQIEYAADDFFEAKVLIDELKADKESELEELVMGPDYDAGSAGKTKRWISQWLIRQQSLEEYL</sequence>
<comment type="caution">
    <text evidence="1">The sequence shown here is derived from an EMBL/GenBank/DDBJ whole genome shotgun (WGS) entry which is preliminary data.</text>
</comment>
<dbReference type="InParanoid" id="A0A2K1QTT7"/>
<dbReference type="Proteomes" id="UP000243797">
    <property type="component" value="Unassembled WGS sequence"/>
</dbReference>
<protein>
    <submittedName>
        <fullName evidence="1">Elongator complex protein 2</fullName>
    </submittedName>
</protein>
<accession>A0A2K1QTT7</accession>
<evidence type="ECO:0000313" key="2">
    <source>
        <dbReference type="Proteomes" id="UP000243797"/>
    </source>
</evidence>
<name>A0A2K1QTT7_9PEZI</name>
<dbReference type="AlphaFoldDB" id="A0A2K1QTT7"/>
<keyword evidence="2" id="KW-1185">Reference proteome</keyword>
<gene>
    <name evidence="1" type="ORF">CAC42_6268</name>
</gene>
<organism evidence="1 2">
    <name type="scientific">Sphaceloma murrayae</name>
    <dbReference type="NCBI Taxonomy" id="2082308"/>
    <lineage>
        <taxon>Eukaryota</taxon>
        <taxon>Fungi</taxon>
        <taxon>Dikarya</taxon>
        <taxon>Ascomycota</taxon>
        <taxon>Pezizomycotina</taxon>
        <taxon>Dothideomycetes</taxon>
        <taxon>Dothideomycetidae</taxon>
        <taxon>Myriangiales</taxon>
        <taxon>Elsinoaceae</taxon>
        <taxon>Sphaceloma</taxon>
    </lineage>
</organism>
<evidence type="ECO:0000313" key="1">
    <source>
        <dbReference type="EMBL" id="PNS18451.1"/>
    </source>
</evidence>
<reference evidence="1 2" key="1">
    <citation type="submission" date="2017-06" db="EMBL/GenBank/DDBJ databases">
        <title>Draft genome sequence of a variant of Elsinoe murrayae.</title>
        <authorList>
            <person name="Cheng Q."/>
        </authorList>
    </citation>
    <scope>NUCLEOTIDE SEQUENCE [LARGE SCALE GENOMIC DNA]</scope>
    <source>
        <strain evidence="1 2">CQ-2017a</strain>
    </source>
</reference>